<keyword evidence="4" id="KW-1185">Reference proteome</keyword>
<evidence type="ECO:0000313" key="3">
    <source>
        <dbReference type="EMBL" id="KAB1985713.1"/>
    </source>
</evidence>
<dbReference type="SUPFAM" id="SSF51735">
    <property type="entry name" value="NAD(P)-binding Rossmann-fold domains"/>
    <property type="match status" value="1"/>
</dbReference>
<dbReference type="Pfam" id="PF00106">
    <property type="entry name" value="adh_short"/>
    <property type="match status" value="1"/>
</dbReference>
<comment type="caution">
    <text evidence="3">The sequence shown here is derived from an EMBL/GenBank/DDBJ whole genome shotgun (WGS) entry which is preliminary data.</text>
</comment>
<dbReference type="Proteomes" id="UP000442990">
    <property type="component" value="Unassembled WGS sequence"/>
</dbReference>
<evidence type="ECO:0000256" key="1">
    <source>
        <dbReference type="ARBA" id="ARBA00023002"/>
    </source>
</evidence>
<evidence type="ECO:0000256" key="2">
    <source>
        <dbReference type="RuleBase" id="RU000363"/>
    </source>
</evidence>
<organism evidence="3 4">
    <name type="scientific">Streptomyces triticiradicis</name>
    <dbReference type="NCBI Taxonomy" id="2651189"/>
    <lineage>
        <taxon>Bacteria</taxon>
        <taxon>Bacillati</taxon>
        <taxon>Actinomycetota</taxon>
        <taxon>Actinomycetes</taxon>
        <taxon>Kitasatosporales</taxon>
        <taxon>Streptomycetaceae</taxon>
        <taxon>Streptomyces</taxon>
    </lineage>
</organism>
<sequence>MPCVQLTALEDHQALDNLQGVNSALVTGAASGLGREIALDLARRGWRLVLPVRTATRAHDVVAAVRTMGAPAPLVVECDLSDHVAVRRMCRTVAGEGRLDLVVNNAAVGGGADPALRETNAAGVELRMAVNAITPHLIARELSGALTSAGRIVQVGSMGQLPLDLDDLNHERDYAGIRAYCRSKVALVMSAIELARDGVPVNVVHPAREMPTPMVIEGGFPIASTLDDGTLAVLRVALDSELADVRGAYFHRFERAQPHEQALDAHARGRVVAWIEDRVA</sequence>
<reference evidence="3 4" key="1">
    <citation type="submission" date="2019-09" db="EMBL/GenBank/DDBJ databases">
        <title>Isolation and identification of active actinomycetes.</title>
        <authorList>
            <person name="Yu Z."/>
            <person name="Han C."/>
            <person name="Yu B."/>
        </authorList>
    </citation>
    <scope>NUCLEOTIDE SEQUENCE [LARGE SCALE GENOMIC DNA]</scope>
    <source>
        <strain evidence="3 4">NEAU-H2</strain>
    </source>
</reference>
<dbReference type="PANTHER" id="PTHR43157:SF31">
    <property type="entry name" value="PHOSPHATIDYLINOSITOL-GLYCAN BIOSYNTHESIS CLASS F PROTEIN"/>
    <property type="match status" value="1"/>
</dbReference>
<dbReference type="AlphaFoldDB" id="A0A7J5DAD6"/>
<dbReference type="InterPro" id="IPR036291">
    <property type="entry name" value="NAD(P)-bd_dom_sf"/>
</dbReference>
<keyword evidence="1" id="KW-0560">Oxidoreductase</keyword>
<dbReference type="EMBL" id="WBKG01000024">
    <property type="protein sequence ID" value="KAB1985713.1"/>
    <property type="molecule type" value="Genomic_DNA"/>
</dbReference>
<accession>A0A7J5DAD6</accession>
<dbReference type="InterPro" id="IPR002347">
    <property type="entry name" value="SDR_fam"/>
</dbReference>
<gene>
    <name evidence="3" type="ORF">F8144_25880</name>
</gene>
<name>A0A7J5DAD6_9ACTN</name>
<comment type="similarity">
    <text evidence="2">Belongs to the short-chain dehydrogenases/reductases (SDR) family.</text>
</comment>
<dbReference type="GO" id="GO:0016491">
    <property type="term" value="F:oxidoreductase activity"/>
    <property type="evidence" value="ECO:0007669"/>
    <property type="project" value="UniProtKB-KW"/>
</dbReference>
<dbReference type="PANTHER" id="PTHR43157">
    <property type="entry name" value="PHOSPHATIDYLINOSITOL-GLYCAN BIOSYNTHESIS CLASS F PROTEIN-RELATED"/>
    <property type="match status" value="1"/>
</dbReference>
<dbReference type="Gene3D" id="3.40.50.720">
    <property type="entry name" value="NAD(P)-binding Rossmann-like Domain"/>
    <property type="match status" value="1"/>
</dbReference>
<evidence type="ECO:0000313" key="4">
    <source>
        <dbReference type="Proteomes" id="UP000442990"/>
    </source>
</evidence>
<protein>
    <submittedName>
        <fullName evidence="3">SDR family NAD(P)-dependent oxidoreductase</fullName>
    </submittedName>
</protein>
<dbReference type="PRINTS" id="PR00080">
    <property type="entry name" value="SDRFAMILY"/>
</dbReference>
<dbReference type="PRINTS" id="PR00081">
    <property type="entry name" value="GDHRDH"/>
</dbReference>
<proteinExistence type="inferred from homology"/>